<sequence length="799" mass="84726">MPRPQLKITTKLVLASATVVVAGLMIGTLLLGLQAGREVRHLALNEGRTLGRAIGGEIQAQLEEGLTVARGVARSFAAQKAKGAVDRAVFDEILRRALVDNPQLAGTWAGYEPNALDGRDAEFAGQGGTTDETGRYITYWYDFGGGAEPYYLTGYDDPGPGGAFYQVPLSTGRDYVTEPTIYDIDGNIVFLTSLAVPVIEDGRTIGVVGVDLLLSDMWTQLENIRPLDSGSVFIISNEGRWVAYPDAADRGKPVADSMPFLAEVLPDIKAGRPAEVRSEDVSHANLGHAAYTHLFTPITLGNSDLPWAVMTNLPEQAVSAAARQLVTNMVIGSVVLVVVLLLALGWVGRQLINRPVSAVTQAMASLAQGKLETEIPYTERGDEIGVMAGAINVFKENAQAVQRLQSQQATEQRRNARRVQGEMLALTNALDEEVHTALSGVLGEAATMHDSSVGMTEAVQRTEADAAAAASASQEASSNVDAVAAASEQLSNSIAEIGVQVSHAAEAARQAVGEAETTSNRVAGLSKAADQIGEVVDLISDIAKQTNLLALNATIEAARAGEAGKGFAVVAGEVKTLANQTAKATEEIASQIGQMQSATREAVQAIGSISQVINRLDEISAAISAAVEEQTAATGEISHNAQLAARSTQDASDNINHVSQSSETTGERAQAVKGSAEQVRHLVESMQTALERIIRSTSAEDREANRLRTLNVAVVLEFEDGTTQPCLLQDVSLTGVGTLDRVIGTDAAKDFEVRLPDLGSLPGRIVTTTEVSTHIRFEVEERQTQAFERFVARHERGGK</sequence>
<dbReference type="InterPro" id="IPR033479">
    <property type="entry name" value="dCache_1"/>
</dbReference>
<dbReference type="STRING" id="83401.SAMN05421742_10289"/>
<evidence type="ECO:0000256" key="5">
    <source>
        <dbReference type="ARBA" id="ARBA00022692"/>
    </source>
</evidence>
<dbReference type="Gene3D" id="1.10.287.950">
    <property type="entry name" value="Methyl-accepting chemotaxis protein"/>
    <property type="match status" value="1"/>
</dbReference>
<evidence type="ECO:0000256" key="7">
    <source>
        <dbReference type="ARBA" id="ARBA00023136"/>
    </source>
</evidence>
<dbReference type="CDD" id="cd12913">
    <property type="entry name" value="PDC1_MCP_like"/>
    <property type="match status" value="1"/>
</dbReference>
<proteinExistence type="inferred from homology"/>
<dbReference type="SMART" id="SM00283">
    <property type="entry name" value="MA"/>
    <property type="match status" value="1"/>
</dbReference>
<dbReference type="Pfam" id="PF00015">
    <property type="entry name" value="MCPsignal"/>
    <property type="match status" value="1"/>
</dbReference>
<evidence type="ECO:0000313" key="16">
    <source>
        <dbReference type="EMBL" id="SDG67329.1"/>
    </source>
</evidence>
<evidence type="ECO:0000256" key="3">
    <source>
        <dbReference type="ARBA" id="ARBA00022500"/>
    </source>
</evidence>
<dbReference type="SUPFAM" id="SSF58104">
    <property type="entry name" value="Methyl-accepting chemotaxis protein (MCP) signaling domain"/>
    <property type="match status" value="1"/>
</dbReference>
<dbReference type="GO" id="GO:0006935">
    <property type="term" value="P:chemotaxis"/>
    <property type="evidence" value="ECO:0007669"/>
    <property type="project" value="UniProtKB-KW"/>
</dbReference>
<evidence type="ECO:0000256" key="12">
    <source>
        <dbReference type="SAM" id="Phobius"/>
    </source>
</evidence>
<keyword evidence="7 12" id="KW-0472">Membrane</keyword>
<dbReference type="Gene3D" id="6.10.340.10">
    <property type="match status" value="1"/>
</dbReference>
<evidence type="ECO:0000256" key="2">
    <source>
        <dbReference type="ARBA" id="ARBA00022475"/>
    </source>
</evidence>
<evidence type="ECO:0000259" key="15">
    <source>
        <dbReference type="PROSITE" id="PS50885"/>
    </source>
</evidence>
<evidence type="ECO:0000256" key="11">
    <source>
        <dbReference type="SAM" id="MobiDB-lite"/>
    </source>
</evidence>
<evidence type="ECO:0000256" key="10">
    <source>
        <dbReference type="PROSITE-ProRule" id="PRU00284"/>
    </source>
</evidence>
<dbReference type="Proteomes" id="UP000217076">
    <property type="component" value="Unassembled WGS sequence"/>
</dbReference>
<feature type="domain" description="HAMP" evidence="15">
    <location>
        <begin position="350"/>
        <end position="403"/>
    </location>
</feature>
<evidence type="ECO:0000259" key="13">
    <source>
        <dbReference type="PROSITE" id="PS50111"/>
    </source>
</evidence>
<comment type="subcellular location">
    <subcellularLocation>
        <location evidence="1">Cell inner membrane</location>
        <topology evidence="1">Multi-pass membrane protein</topology>
    </subcellularLocation>
</comment>
<keyword evidence="4" id="KW-0997">Cell inner membrane</keyword>
<gene>
    <name evidence="16" type="ORF">SAMN05421742_10289</name>
</gene>
<feature type="domain" description="Methyl-accepting transducer" evidence="13">
    <location>
        <begin position="444"/>
        <end position="666"/>
    </location>
</feature>
<evidence type="ECO:0000256" key="1">
    <source>
        <dbReference type="ARBA" id="ARBA00004429"/>
    </source>
</evidence>
<dbReference type="PANTHER" id="PTHR32089">
    <property type="entry name" value="METHYL-ACCEPTING CHEMOTAXIS PROTEIN MCPB"/>
    <property type="match status" value="1"/>
</dbReference>
<feature type="transmembrane region" description="Helical" evidence="12">
    <location>
        <begin position="12"/>
        <end position="33"/>
    </location>
</feature>
<protein>
    <submittedName>
        <fullName evidence="16">Methyl-accepting chemotaxis protein</fullName>
    </submittedName>
</protein>
<dbReference type="SMART" id="SM00304">
    <property type="entry name" value="HAMP"/>
    <property type="match status" value="1"/>
</dbReference>
<dbReference type="RefSeq" id="WP_092615512.1">
    <property type="nucleotide sequence ID" value="NZ_FNCV01000002.1"/>
</dbReference>
<dbReference type="InterPro" id="IPR004089">
    <property type="entry name" value="MCPsignal_dom"/>
</dbReference>
<evidence type="ECO:0000259" key="14">
    <source>
        <dbReference type="PROSITE" id="PS50192"/>
    </source>
</evidence>
<organism evidence="16 17">
    <name type="scientific">Roseospirillum parvum</name>
    <dbReference type="NCBI Taxonomy" id="83401"/>
    <lineage>
        <taxon>Bacteria</taxon>
        <taxon>Pseudomonadati</taxon>
        <taxon>Pseudomonadota</taxon>
        <taxon>Alphaproteobacteria</taxon>
        <taxon>Rhodospirillales</taxon>
        <taxon>Rhodospirillaceae</taxon>
        <taxon>Roseospirillum</taxon>
    </lineage>
</organism>
<feature type="compositionally biased region" description="Polar residues" evidence="11">
    <location>
        <begin position="646"/>
        <end position="664"/>
    </location>
</feature>
<feature type="domain" description="T-SNARE coiled-coil homology" evidence="14">
    <location>
        <begin position="596"/>
        <end position="658"/>
    </location>
</feature>
<keyword evidence="3" id="KW-0145">Chemotaxis</keyword>
<dbReference type="GO" id="GO:0007165">
    <property type="term" value="P:signal transduction"/>
    <property type="evidence" value="ECO:0007669"/>
    <property type="project" value="UniProtKB-KW"/>
</dbReference>
<dbReference type="GO" id="GO:0005886">
    <property type="term" value="C:plasma membrane"/>
    <property type="evidence" value="ECO:0007669"/>
    <property type="project" value="UniProtKB-SubCell"/>
</dbReference>
<keyword evidence="5 12" id="KW-0812">Transmembrane</keyword>
<comment type="similarity">
    <text evidence="9">Belongs to the methyl-accepting chemotaxis (MCP) protein family.</text>
</comment>
<dbReference type="Pfam" id="PF02743">
    <property type="entry name" value="dCache_1"/>
    <property type="match status" value="1"/>
</dbReference>
<evidence type="ECO:0000256" key="4">
    <source>
        <dbReference type="ARBA" id="ARBA00022519"/>
    </source>
</evidence>
<dbReference type="Pfam" id="PF00672">
    <property type="entry name" value="HAMP"/>
    <property type="match status" value="1"/>
</dbReference>
<evidence type="ECO:0000256" key="9">
    <source>
        <dbReference type="ARBA" id="ARBA00029447"/>
    </source>
</evidence>
<dbReference type="EMBL" id="FNCV01000002">
    <property type="protein sequence ID" value="SDG67329.1"/>
    <property type="molecule type" value="Genomic_DNA"/>
</dbReference>
<keyword evidence="2" id="KW-1003">Cell membrane</keyword>
<dbReference type="PROSITE" id="PS50192">
    <property type="entry name" value="T_SNARE"/>
    <property type="match status" value="1"/>
</dbReference>
<dbReference type="AlphaFoldDB" id="A0A1G7W6B9"/>
<dbReference type="InterPro" id="IPR000727">
    <property type="entry name" value="T_SNARE_dom"/>
</dbReference>
<keyword evidence="8 10" id="KW-0807">Transducer</keyword>
<dbReference type="PROSITE" id="PS50111">
    <property type="entry name" value="CHEMOTAXIS_TRANSDUC_2"/>
    <property type="match status" value="1"/>
</dbReference>
<dbReference type="PANTHER" id="PTHR32089:SF112">
    <property type="entry name" value="LYSOZYME-LIKE PROTEIN-RELATED"/>
    <property type="match status" value="1"/>
</dbReference>
<evidence type="ECO:0000313" key="17">
    <source>
        <dbReference type="Proteomes" id="UP000217076"/>
    </source>
</evidence>
<dbReference type="Gene3D" id="3.30.450.20">
    <property type="entry name" value="PAS domain"/>
    <property type="match status" value="2"/>
</dbReference>
<dbReference type="CDD" id="cd06225">
    <property type="entry name" value="HAMP"/>
    <property type="match status" value="1"/>
</dbReference>
<name>A0A1G7W6B9_9PROT</name>
<dbReference type="InterPro" id="IPR003660">
    <property type="entry name" value="HAMP_dom"/>
</dbReference>
<reference evidence="17" key="1">
    <citation type="submission" date="2016-10" db="EMBL/GenBank/DDBJ databases">
        <authorList>
            <person name="Varghese N."/>
            <person name="Submissions S."/>
        </authorList>
    </citation>
    <scope>NUCLEOTIDE SEQUENCE [LARGE SCALE GENOMIC DNA]</scope>
    <source>
        <strain evidence="17">930I</strain>
    </source>
</reference>
<keyword evidence="6 12" id="KW-1133">Transmembrane helix</keyword>
<dbReference type="PROSITE" id="PS50885">
    <property type="entry name" value="HAMP"/>
    <property type="match status" value="1"/>
</dbReference>
<accession>A0A1G7W6B9</accession>
<feature type="region of interest" description="Disordered" evidence="11">
    <location>
        <begin position="646"/>
        <end position="669"/>
    </location>
</feature>
<keyword evidence="17" id="KW-1185">Reference proteome</keyword>
<evidence type="ECO:0000256" key="6">
    <source>
        <dbReference type="ARBA" id="ARBA00022989"/>
    </source>
</evidence>
<evidence type="ECO:0000256" key="8">
    <source>
        <dbReference type="ARBA" id="ARBA00023224"/>
    </source>
</evidence>